<keyword evidence="1" id="KW-0479">Metal-binding</keyword>
<evidence type="ECO:0000256" key="2">
    <source>
        <dbReference type="ARBA" id="ARBA00022771"/>
    </source>
</evidence>
<dbReference type="InterPro" id="IPR003656">
    <property type="entry name" value="Znf_BED"/>
</dbReference>
<dbReference type="EMBL" id="LR031872">
    <property type="protein sequence ID" value="VDC86161.1"/>
    <property type="molecule type" value="Genomic_DNA"/>
</dbReference>
<evidence type="ECO:0000256" key="3">
    <source>
        <dbReference type="ARBA" id="ARBA00022833"/>
    </source>
</evidence>
<sequence length="91" mass="10654">MEAIDLNDDGQNDLMDEDIEDHEVIEISEANRGTPPRHAQSRRRARLWLKFTIMGGQRPDGKTKIRCNLCKRFYFIKLRKNGTSTLSRHLK</sequence>
<dbReference type="Pfam" id="PF02892">
    <property type="entry name" value="zf-BED"/>
    <property type="match status" value="1"/>
</dbReference>
<protein>
    <recommendedName>
        <fullName evidence="5">BED-type domain-containing protein</fullName>
    </recommendedName>
</protein>
<dbReference type="PROSITE" id="PS50808">
    <property type="entry name" value="ZF_BED"/>
    <property type="match status" value="1"/>
</dbReference>
<keyword evidence="2 4" id="KW-0863">Zinc-finger</keyword>
<gene>
    <name evidence="6" type="ORF">BOLC3T13207H</name>
</gene>
<organism evidence="6">
    <name type="scientific">Brassica oleracea</name>
    <name type="common">Wild cabbage</name>
    <dbReference type="NCBI Taxonomy" id="3712"/>
    <lineage>
        <taxon>Eukaryota</taxon>
        <taxon>Viridiplantae</taxon>
        <taxon>Streptophyta</taxon>
        <taxon>Embryophyta</taxon>
        <taxon>Tracheophyta</taxon>
        <taxon>Spermatophyta</taxon>
        <taxon>Magnoliopsida</taxon>
        <taxon>eudicotyledons</taxon>
        <taxon>Gunneridae</taxon>
        <taxon>Pentapetalae</taxon>
        <taxon>rosids</taxon>
        <taxon>malvids</taxon>
        <taxon>Brassicales</taxon>
        <taxon>Brassicaceae</taxon>
        <taxon>Brassiceae</taxon>
        <taxon>Brassica</taxon>
    </lineage>
</organism>
<dbReference type="GO" id="GO:0003677">
    <property type="term" value="F:DNA binding"/>
    <property type="evidence" value="ECO:0007669"/>
    <property type="project" value="InterPro"/>
</dbReference>
<dbReference type="GO" id="GO:0008270">
    <property type="term" value="F:zinc ion binding"/>
    <property type="evidence" value="ECO:0007669"/>
    <property type="project" value="UniProtKB-KW"/>
</dbReference>
<evidence type="ECO:0000259" key="5">
    <source>
        <dbReference type="PROSITE" id="PS50808"/>
    </source>
</evidence>
<evidence type="ECO:0000256" key="4">
    <source>
        <dbReference type="PROSITE-ProRule" id="PRU00027"/>
    </source>
</evidence>
<feature type="domain" description="BED-type" evidence="5">
    <location>
        <begin position="42"/>
        <end position="91"/>
    </location>
</feature>
<reference evidence="6" key="1">
    <citation type="submission" date="2018-11" db="EMBL/GenBank/DDBJ databases">
        <authorList>
            <consortium name="Genoscope - CEA"/>
            <person name="William W."/>
        </authorList>
    </citation>
    <scope>NUCLEOTIDE SEQUENCE</scope>
</reference>
<evidence type="ECO:0000256" key="1">
    <source>
        <dbReference type="ARBA" id="ARBA00022723"/>
    </source>
</evidence>
<proteinExistence type="predicted"/>
<accession>A0A3P6APS9</accession>
<name>A0A3P6APS9_BRAOL</name>
<feature type="non-terminal residue" evidence="6">
    <location>
        <position position="91"/>
    </location>
</feature>
<dbReference type="AlphaFoldDB" id="A0A3P6APS9"/>
<evidence type="ECO:0000313" key="6">
    <source>
        <dbReference type="EMBL" id="VDC86161.1"/>
    </source>
</evidence>
<keyword evidence="3" id="KW-0862">Zinc</keyword>